<keyword evidence="4" id="KW-1003">Cell membrane</keyword>
<dbReference type="GO" id="GO:0016887">
    <property type="term" value="F:ATP hydrolysis activity"/>
    <property type="evidence" value="ECO:0007669"/>
    <property type="project" value="InterPro"/>
</dbReference>
<evidence type="ECO:0000256" key="8">
    <source>
        <dbReference type="ARBA" id="ARBA00023004"/>
    </source>
</evidence>
<evidence type="ECO:0000256" key="6">
    <source>
        <dbReference type="ARBA" id="ARBA00022741"/>
    </source>
</evidence>
<protein>
    <submittedName>
        <fullName evidence="12">ABC transporter ATP-binding protein</fullName>
    </submittedName>
</protein>
<dbReference type="PROSITE" id="PS50893">
    <property type="entry name" value="ABC_TRANSPORTER_2"/>
    <property type="match status" value="1"/>
</dbReference>
<dbReference type="SMART" id="SM00382">
    <property type="entry name" value="AAA"/>
    <property type="match status" value="1"/>
</dbReference>
<keyword evidence="5" id="KW-0410">Iron transport</keyword>
<evidence type="ECO:0000256" key="9">
    <source>
        <dbReference type="ARBA" id="ARBA00023065"/>
    </source>
</evidence>
<evidence type="ECO:0000313" key="12">
    <source>
        <dbReference type="EMBL" id="AMG37646.1"/>
    </source>
</evidence>
<evidence type="ECO:0000313" key="13">
    <source>
        <dbReference type="Proteomes" id="UP000060602"/>
    </source>
</evidence>
<evidence type="ECO:0000256" key="5">
    <source>
        <dbReference type="ARBA" id="ARBA00022496"/>
    </source>
</evidence>
<evidence type="ECO:0000256" key="10">
    <source>
        <dbReference type="ARBA" id="ARBA00023136"/>
    </source>
</evidence>
<gene>
    <name evidence="12" type="ORF">AL504_17540</name>
</gene>
<dbReference type="GO" id="GO:0006826">
    <property type="term" value="P:iron ion transport"/>
    <property type="evidence" value="ECO:0007669"/>
    <property type="project" value="UniProtKB-KW"/>
</dbReference>
<name>A0A0X8P0G2_ALCXX</name>
<reference evidence="13" key="1">
    <citation type="submission" date="2015-12" db="EMBL/GenBank/DDBJ databases">
        <title>FDA dAtabase for Regulatory Grade micrObial Sequences (FDA-ARGOS): Supporting development and validation of Infectious Disease Dx tests.</title>
        <authorList>
            <person name="Case J."/>
            <person name="Tallon L."/>
            <person name="Sadzewicz L."/>
            <person name="Sengamalay N."/>
            <person name="Ott S."/>
            <person name="Godinez A."/>
            <person name="Nagaraj S."/>
            <person name="Nadendla S."/>
            <person name="Sichtig H."/>
        </authorList>
    </citation>
    <scope>NUCLEOTIDE SEQUENCE [LARGE SCALE GENOMIC DNA]</scope>
    <source>
        <strain evidence="13">FDAARGOS_147</strain>
    </source>
</reference>
<organism evidence="12 13">
    <name type="scientific">Alcaligenes xylosoxydans xylosoxydans</name>
    <name type="common">Achromobacter xylosoxidans</name>
    <dbReference type="NCBI Taxonomy" id="85698"/>
    <lineage>
        <taxon>Bacteria</taxon>
        <taxon>Pseudomonadati</taxon>
        <taxon>Pseudomonadota</taxon>
        <taxon>Betaproteobacteria</taxon>
        <taxon>Burkholderiales</taxon>
        <taxon>Alcaligenaceae</taxon>
        <taxon>Achromobacter</taxon>
    </lineage>
</organism>
<dbReference type="EMBL" id="CP014060">
    <property type="protein sequence ID" value="AMG37646.1"/>
    <property type="molecule type" value="Genomic_DNA"/>
</dbReference>
<dbReference type="CDD" id="cd03214">
    <property type="entry name" value="ABC_Iron-Siderophores_B12_Hemin"/>
    <property type="match status" value="1"/>
</dbReference>
<keyword evidence="3" id="KW-0813">Transport</keyword>
<dbReference type="Proteomes" id="UP000060602">
    <property type="component" value="Chromosome"/>
</dbReference>
<dbReference type="SUPFAM" id="SSF52540">
    <property type="entry name" value="P-loop containing nucleoside triphosphate hydrolases"/>
    <property type="match status" value="1"/>
</dbReference>
<feature type="domain" description="ABC transporter" evidence="11">
    <location>
        <begin position="14"/>
        <end position="250"/>
    </location>
</feature>
<dbReference type="InterPro" id="IPR051535">
    <property type="entry name" value="Siderophore_ABC-ATPase"/>
</dbReference>
<evidence type="ECO:0000256" key="2">
    <source>
        <dbReference type="ARBA" id="ARBA00005417"/>
    </source>
</evidence>
<accession>A0A0X8P0G2</accession>
<evidence type="ECO:0000256" key="1">
    <source>
        <dbReference type="ARBA" id="ARBA00004202"/>
    </source>
</evidence>
<dbReference type="FunFam" id="3.40.50.300:FF:000134">
    <property type="entry name" value="Iron-enterobactin ABC transporter ATP-binding protein"/>
    <property type="match status" value="1"/>
</dbReference>
<dbReference type="InterPro" id="IPR027417">
    <property type="entry name" value="P-loop_NTPase"/>
</dbReference>
<dbReference type="GO" id="GO:0005886">
    <property type="term" value="C:plasma membrane"/>
    <property type="evidence" value="ECO:0007669"/>
    <property type="project" value="UniProtKB-SubCell"/>
</dbReference>
<keyword evidence="9" id="KW-0406">Ion transport</keyword>
<sequence>MSDCSPSQPRDVALRVRGLTLAHALTPVCQGLDLDIPAGRITVILGPNGCGKSTLLRGLARLLRPLAGSVLLDGKALQRYGARELAVRLSLLPQAPQAPDGIRVGELAARGRYPHQTFWRPWRAADGEAVREALEQTGLLTLADRPMGTLSGGQRQRAWLAFALAQNAPLMLLDEPTTYLDIAHQLEVLDLCRRLNRRQGKTLVLVLHDLNQAARYADHIIALRDGKVEACGPPVEVITPERVRRLFGIRCVVMPDPVSGTPLVVPVSSAAAV</sequence>
<dbReference type="GO" id="GO:0005524">
    <property type="term" value="F:ATP binding"/>
    <property type="evidence" value="ECO:0007669"/>
    <property type="project" value="UniProtKB-KW"/>
</dbReference>
<dbReference type="InterPro" id="IPR003593">
    <property type="entry name" value="AAA+_ATPase"/>
</dbReference>
<evidence type="ECO:0000256" key="4">
    <source>
        <dbReference type="ARBA" id="ARBA00022475"/>
    </source>
</evidence>
<dbReference type="AlphaFoldDB" id="A0A0X8P0G2"/>
<keyword evidence="8" id="KW-0408">Iron</keyword>
<evidence type="ECO:0000256" key="3">
    <source>
        <dbReference type="ARBA" id="ARBA00022448"/>
    </source>
</evidence>
<proteinExistence type="inferred from homology"/>
<dbReference type="InterPro" id="IPR003439">
    <property type="entry name" value="ABC_transporter-like_ATP-bd"/>
</dbReference>
<dbReference type="PANTHER" id="PTHR42771:SF2">
    <property type="entry name" value="IRON(3+)-HYDROXAMATE IMPORT ATP-BINDING PROTEIN FHUC"/>
    <property type="match status" value="1"/>
</dbReference>
<dbReference type="Gene3D" id="3.40.50.300">
    <property type="entry name" value="P-loop containing nucleotide triphosphate hydrolases"/>
    <property type="match status" value="1"/>
</dbReference>
<evidence type="ECO:0000259" key="11">
    <source>
        <dbReference type="PROSITE" id="PS50893"/>
    </source>
</evidence>
<keyword evidence="7 12" id="KW-0067">ATP-binding</keyword>
<evidence type="ECO:0000256" key="7">
    <source>
        <dbReference type="ARBA" id="ARBA00022840"/>
    </source>
</evidence>
<comment type="similarity">
    <text evidence="2">Belongs to the ABC transporter superfamily.</text>
</comment>
<comment type="subcellular location">
    <subcellularLocation>
        <location evidence="1">Cell membrane</location>
        <topology evidence="1">Peripheral membrane protein</topology>
    </subcellularLocation>
</comment>
<dbReference type="RefSeq" id="WP_061072709.1">
    <property type="nucleotide sequence ID" value="NZ_CP014060.2"/>
</dbReference>
<dbReference type="PANTHER" id="PTHR42771">
    <property type="entry name" value="IRON(3+)-HYDROXAMATE IMPORT ATP-BINDING PROTEIN FHUC"/>
    <property type="match status" value="1"/>
</dbReference>
<keyword evidence="6" id="KW-0547">Nucleotide-binding</keyword>
<keyword evidence="10" id="KW-0472">Membrane</keyword>
<dbReference type="Pfam" id="PF00005">
    <property type="entry name" value="ABC_tran"/>
    <property type="match status" value="1"/>
</dbReference>